<evidence type="ECO:0000313" key="1">
    <source>
        <dbReference type="EMBL" id="NEZ61103.1"/>
    </source>
</evidence>
<evidence type="ECO:0000313" key="2">
    <source>
        <dbReference type="Proteomes" id="UP000481033"/>
    </source>
</evidence>
<name>A0A6M0RYY6_9CYAN</name>
<reference evidence="1 2" key="1">
    <citation type="journal article" date="2020" name="Microb. Ecol.">
        <title>Ecogenomics of the Marine Benthic Filamentous Cyanobacterium Adonisia.</title>
        <authorList>
            <person name="Walter J.M."/>
            <person name="Coutinho F.H."/>
            <person name="Leomil L."/>
            <person name="Hargreaves P.I."/>
            <person name="Campeao M.E."/>
            <person name="Vieira V.V."/>
            <person name="Silva B.S."/>
            <person name="Fistarol G.O."/>
            <person name="Salomon P.S."/>
            <person name="Sawabe T."/>
            <person name="Mino S."/>
            <person name="Hosokawa M."/>
            <person name="Miyashita H."/>
            <person name="Maruyama F."/>
            <person name="van Verk M.C."/>
            <person name="Dutilh B.E."/>
            <person name="Thompson C.C."/>
            <person name="Thompson F.L."/>
        </authorList>
    </citation>
    <scope>NUCLEOTIDE SEQUENCE [LARGE SCALE GENOMIC DNA]</scope>
    <source>
        <strain evidence="1 2">CCMR0081</strain>
    </source>
</reference>
<dbReference type="AlphaFoldDB" id="A0A6M0RYY6"/>
<accession>A0A6M0RYY6</accession>
<keyword evidence="2" id="KW-1185">Reference proteome</keyword>
<dbReference type="RefSeq" id="WP_006515584.1">
    <property type="nucleotide sequence ID" value="NZ_QXHD01000004.1"/>
</dbReference>
<proteinExistence type="predicted"/>
<organism evidence="1 2">
    <name type="scientific">Adonisia turfae CCMR0081</name>
    <dbReference type="NCBI Taxonomy" id="2292702"/>
    <lineage>
        <taxon>Bacteria</taxon>
        <taxon>Bacillati</taxon>
        <taxon>Cyanobacteriota</taxon>
        <taxon>Adonisia</taxon>
        <taxon>Adonisia turfae</taxon>
    </lineage>
</organism>
<dbReference type="EMBL" id="QXHD01000004">
    <property type="protein sequence ID" value="NEZ61103.1"/>
    <property type="molecule type" value="Genomic_DNA"/>
</dbReference>
<gene>
    <name evidence="1" type="ORF">DXZ20_36805</name>
</gene>
<comment type="caution">
    <text evidence="1">The sequence shown here is derived from an EMBL/GenBank/DDBJ whole genome shotgun (WGS) entry which is preliminary data.</text>
</comment>
<dbReference type="Proteomes" id="UP000481033">
    <property type="component" value="Unassembled WGS sequence"/>
</dbReference>
<sequence length="68" mass="7926">MVEHEPEDPRIQEIIQAENLPPEVVDQVVDEFFKIFKSSYATICIQLSERLLDEALRIGRERINPDDS</sequence>
<protein>
    <submittedName>
        <fullName evidence="1">Uncharacterized protein</fullName>
    </submittedName>
</protein>